<keyword evidence="3 6" id="KW-0378">Hydrolase</keyword>
<dbReference type="Gene3D" id="1.10.1370.30">
    <property type="match status" value="1"/>
</dbReference>
<evidence type="ECO:0000259" key="7">
    <source>
        <dbReference type="Pfam" id="PF01432"/>
    </source>
</evidence>
<dbReference type="RefSeq" id="WP_306020670.1">
    <property type="nucleotide sequence ID" value="NZ_CP129013.1"/>
</dbReference>
<sequence>MNQTFFINGEEYSIGKVQSTVMENGDRELRRKLFMQSSKIAKENETLFRELLKIRNTLAQQRGFDNYYELVFNLKEINTNTYFKEMNLFFRENKRKNGILE</sequence>
<evidence type="ECO:0000256" key="1">
    <source>
        <dbReference type="ARBA" id="ARBA00022670"/>
    </source>
</evidence>
<feature type="domain" description="Peptidase M3A/M3B catalytic" evidence="7">
    <location>
        <begin position="21"/>
        <end position="74"/>
    </location>
</feature>
<evidence type="ECO:0000256" key="6">
    <source>
        <dbReference type="RuleBase" id="RU003435"/>
    </source>
</evidence>
<dbReference type="SUPFAM" id="SSF55486">
    <property type="entry name" value="Metalloproteases ('zincins'), catalytic domain"/>
    <property type="match status" value="1"/>
</dbReference>
<evidence type="ECO:0000313" key="9">
    <source>
        <dbReference type="Proteomes" id="UP001197974"/>
    </source>
</evidence>
<dbReference type="Pfam" id="PF01432">
    <property type="entry name" value="Peptidase_M3"/>
    <property type="match status" value="1"/>
</dbReference>
<keyword evidence="9" id="KW-1185">Reference proteome</keyword>
<protein>
    <submittedName>
        <fullName evidence="8">M3 family metallopeptidase</fullName>
    </submittedName>
</protein>
<evidence type="ECO:0000256" key="2">
    <source>
        <dbReference type="ARBA" id="ARBA00022723"/>
    </source>
</evidence>
<keyword evidence="5 6" id="KW-0482">Metalloprotease</keyword>
<reference evidence="8 9" key="1">
    <citation type="submission" date="2023-06" db="EMBL/GenBank/DDBJ databases">
        <title>Five Gram-positive bacteria isolated from mangrove sediments in Shenzhen, Guangdong, China.</title>
        <authorList>
            <person name="Yu S."/>
            <person name="Zheng W."/>
            <person name="Huang Y."/>
        </authorList>
    </citation>
    <scope>NUCLEOTIDE SEQUENCE [LARGE SCALE GENOMIC DNA]</scope>
    <source>
        <strain evidence="8 9">SaN35-3</strain>
    </source>
</reference>
<evidence type="ECO:0000256" key="3">
    <source>
        <dbReference type="ARBA" id="ARBA00022801"/>
    </source>
</evidence>
<dbReference type="EMBL" id="CP129013">
    <property type="protein sequence ID" value="WLR44144.1"/>
    <property type="molecule type" value="Genomic_DNA"/>
</dbReference>
<keyword evidence="1 6" id="KW-0645">Protease</keyword>
<keyword evidence="2 6" id="KW-0479">Metal-binding</keyword>
<organism evidence="8 9">
    <name type="scientific">Bacillus carboniphilus</name>
    <dbReference type="NCBI Taxonomy" id="86663"/>
    <lineage>
        <taxon>Bacteria</taxon>
        <taxon>Bacillati</taxon>
        <taxon>Bacillota</taxon>
        <taxon>Bacilli</taxon>
        <taxon>Bacillales</taxon>
        <taxon>Bacillaceae</taxon>
        <taxon>Bacillus</taxon>
    </lineage>
</organism>
<gene>
    <name evidence="8" type="ORF">LC087_08700</name>
</gene>
<name>A0ABY9JZE4_9BACI</name>
<dbReference type="InterPro" id="IPR001567">
    <property type="entry name" value="Pept_M3A_M3B_dom"/>
</dbReference>
<comment type="cofactor">
    <cofactor evidence="6">
        <name>Zn(2+)</name>
        <dbReference type="ChEBI" id="CHEBI:29105"/>
    </cofactor>
    <text evidence="6">Binds 1 zinc ion.</text>
</comment>
<proteinExistence type="inferred from homology"/>
<evidence type="ECO:0000313" key="8">
    <source>
        <dbReference type="EMBL" id="WLR44144.1"/>
    </source>
</evidence>
<evidence type="ECO:0000256" key="5">
    <source>
        <dbReference type="ARBA" id="ARBA00023049"/>
    </source>
</evidence>
<evidence type="ECO:0000256" key="4">
    <source>
        <dbReference type="ARBA" id="ARBA00022833"/>
    </source>
</evidence>
<accession>A0ABY9JZE4</accession>
<dbReference type="Proteomes" id="UP001197974">
    <property type="component" value="Chromosome"/>
</dbReference>
<comment type="similarity">
    <text evidence="6">Belongs to the peptidase M3 family.</text>
</comment>
<keyword evidence="4 6" id="KW-0862">Zinc</keyword>